<feature type="transmembrane region" description="Helical" evidence="5">
    <location>
        <begin position="453"/>
        <end position="471"/>
    </location>
</feature>
<feature type="transmembrane region" description="Helical" evidence="5">
    <location>
        <begin position="183"/>
        <end position="202"/>
    </location>
</feature>
<dbReference type="SUPFAM" id="SSF103473">
    <property type="entry name" value="MFS general substrate transporter"/>
    <property type="match status" value="1"/>
</dbReference>
<dbReference type="EMBL" id="JAACJK010000041">
    <property type="protein sequence ID" value="KAF5337694.1"/>
    <property type="molecule type" value="Genomic_DNA"/>
</dbReference>
<evidence type="ECO:0000313" key="6">
    <source>
        <dbReference type="EMBL" id="KAF5337694.1"/>
    </source>
</evidence>
<evidence type="ECO:0000256" key="2">
    <source>
        <dbReference type="ARBA" id="ARBA00022692"/>
    </source>
</evidence>
<keyword evidence="4 5" id="KW-0472">Membrane</keyword>
<keyword evidence="2 5" id="KW-0812">Transmembrane</keyword>
<evidence type="ECO:0000256" key="4">
    <source>
        <dbReference type="ARBA" id="ARBA00023136"/>
    </source>
</evidence>
<keyword evidence="7" id="KW-1185">Reference proteome</keyword>
<feature type="transmembrane region" description="Helical" evidence="5">
    <location>
        <begin position="347"/>
        <end position="366"/>
    </location>
</feature>
<dbReference type="GO" id="GO:0012505">
    <property type="term" value="C:endomembrane system"/>
    <property type="evidence" value="ECO:0007669"/>
    <property type="project" value="UniProtKB-SubCell"/>
</dbReference>
<name>A0A8H5FI58_9AGAR</name>
<feature type="transmembrane region" description="Helical" evidence="5">
    <location>
        <begin position="315"/>
        <end position="335"/>
    </location>
</feature>
<feature type="transmembrane region" description="Helical" evidence="5">
    <location>
        <begin position="75"/>
        <end position="98"/>
    </location>
</feature>
<dbReference type="PANTHER" id="PTHR21576">
    <property type="entry name" value="UNCHARACTERIZED NODULIN-LIKE PROTEIN"/>
    <property type="match status" value="1"/>
</dbReference>
<reference evidence="6 7" key="1">
    <citation type="journal article" date="2020" name="ISME J.">
        <title>Uncovering the hidden diversity of litter-decomposition mechanisms in mushroom-forming fungi.</title>
        <authorList>
            <person name="Floudas D."/>
            <person name="Bentzer J."/>
            <person name="Ahren D."/>
            <person name="Johansson T."/>
            <person name="Persson P."/>
            <person name="Tunlid A."/>
        </authorList>
    </citation>
    <scope>NUCLEOTIDE SEQUENCE [LARGE SCALE GENOMIC DNA]</scope>
    <source>
        <strain evidence="6 7">CBS 175.51</strain>
    </source>
</reference>
<gene>
    <name evidence="6" type="ORF">D9611_015016</name>
</gene>
<feature type="transmembrane region" description="Helical" evidence="5">
    <location>
        <begin position="118"/>
        <end position="140"/>
    </location>
</feature>
<proteinExistence type="predicted"/>
<feature type="transmembrane region" description="Helical" evidence="5">
    <location>
        <begin position="386"/>
        <end position="405"/>
    </location>
</feature>
<feature type="transmembrane region" description="Helical" evidence="5">
    <location>
        <begin position="623"/>
        <end position="647"/>
    </location>
</feature>
<dbReference type="Proteomes" id="UP000541558">
    <property type="component" value="Unassembled WGS sequence"/>
</dbReference>
<evidence type="ECO:0000256" key="3">
    <source>
        <dbReference type="ARBA" id="ARBA00022989"/>
    </source>
</evidence>
<feature type="transmembrane region" description="Helical" evidence="5">
    <location>
        <begin position="257"/>
        <end position="278"/>
    </location>
</feature>
<evidence type="ECO:0000256" key="5">
    <source>
        <dbReference type="SAM" id="Phobius"/>
    </source>
</evidence>
<dbReference type="Gene3D" id="1.20.1250.20">
    <property type="entry name" value="MFS general substrate transporter like domains"/>
    <property type="match status" value="1"/>
</dbReference>
<dbReference type="AlphaFoldDB" id="A0A8H5FI58"/>
<dbReference type="GO" id="GO:0000329">
    <property type="term" value="C:fungal-type vacuole membrane"/>
    <property type="evidence" value="ECO:0007669"/>
    <property type="project" value="TreeGrafter"/>
</dbReference>
<comment type="caution">
    <text evidence="6">The sequence shown here is derived from an EMBL/GenBank/DDBJ whole genome shotgun (WGS) entry which is preliminary data.</text>
</comment>
<evidence type="ECO:0000313" key="7">
    <source>
        <dbReference type="Proteomes" id="UP000541558"/>
    </source>
</evidence>
<organism evidence="6 7">
    <name type="scientific">Ephemerocybe angulata</name>
    <dbReference type="NCBI Taxonomy" id="980116"/>
    <lineage>
        <taxon>Eukaryota</taxon>
        <taxon>Fungi</taxon>
        <taxon>Dikarya</taxon>
        <taxon>Basidiomycota</taxon>
        <taxon>Agaricomycotina</taxon>
        <taxon>Agaricomycetes</taxon>
        <taxon>Agaricomycetidae</taxon>
        <taxon>Agaricales</taxon>
        <taxon>Agaricineae</taxon>
        <taxon>Psathyrellaceae</taxon>
        <taxon>Ephemerocybe</taxon>
    </lineage>
</organism>
<feature type="transmembrane region" description="Helical" evidence="5">
    <location>
        <begin position="503"/>
        <end position="523"/>
    </location>
</feature>
<feature type="transmembrane region" description="Helical" evidence="5">
    <location>
        <begin position="46"/>
        <end position="68"/>
    </location>
</feature>
<feature type="transmembrane region" description="Helical" evidence="5">
    <location>
        <begin position="575"/>
        <end position="603"/>
    </location>
</feature>
<feature type="transmembrane region" description="Helical" evidence="5">
    <location>
        <begin position="543"/>
        <end position="563"/>
    </location>
</feature>
<sequence length="683" mass="73992">MTMSTLQSLLRCCSVILNAVCAGGIFTFPLMSPVLSEHLKLTQPQLTTIALAGMMSQYTVASGVGKVIDTRGPALCSLISAGLFTFAYGGFAATTYFYPETPSASESLSIFRNLTLAFFLAGVGTVFGYFSSLFAASRFFPNHTGIASGGSMALFGLSPLFLSVIASNWFTDPTTDTLNVTRFTAFLAVFCGSVYLLGALALRIDPLDIPVSTETPAAEEPRSGFPDETATLLPDRQKLRQLPGDGSIVDLARQSDFWLIAVFCLLTLGASEMIISNIGTIVLSLPPYTIEQTGGSSAQAYTSRQVKLLSLSNTISRITVGVLADFISPVASYLPCGARTFPRKHRITRIAFLSLSSLMLASTFIWMNNRVLTRDDIWTLSIGTGMGYSAVFTVLPSIISSIWGMPNLGRNFGIMMYAPFVGNPLFSYVYAFVSESHASGNGVPGQECWQGTFTFAVVTSLSLWLSALSSGGGGRSIYDNLYLYPLLTSIDSSMLTSTVKPSFRLAAAAFMISGYVRIGNLMIDAIIQNPVWRAFSIPHNSRLWHRLFIAVATMLLGVVIDLLPFLNFLRPLRRYLFVTAMPLAVVITSIYWTLLLLFPHLIVAQDFGTPGEGSSSSEAPAPFYLPLSIDLALHACPAISLVIDFFIFERKYTKTEVNVAVPAIVVAYAVFLRLVGGVLLKQE</sequence>
<protein>
    <submittedName>
        <fullName evidence="6">Uncharacterized protein</fullName>
    </submittedName>
</protein>
<dbReference type="Pfam" id="PF04750">
    <property type="entry name" value="Far-17a_AIG1"/>
    <property type="match status" value="1"/>
</dbReference>
<feature type="transmembrane region" description="Helical" evidence="5">
    <location>
        <begin position="659"/>
        <end position="680"/>
    </location>
</feature>
<evidence type="ECO:0000256" key="1">
    <source>
        <dbReference type="ARBA" id="ARBA00004127"/>
    </source>
</evidence>
<feature type="transmembrane region" description="Helical" evidence="5">
    <location>
        <begin position="412"/>
        <end position="433"/>
    </location>
</feature>
<dbReference type="PANTHER" id="PTHR21576:SF158">
    <property type="entry name" value="RIBOSOMAL RNA-PROCESSING PROTEIN 12-LIKE CONSERVED DOMAIN-CONTAINING PROTEIN"/>
    <property type="match status" value="1"/>
</dbReference>
<accession>A0A8H5FI58</accession>
<dbReference type="InterPro" id="IPR036259">
    <property type="entry name" value="MFS_trans_sf"/>
</dbReference>
<dbReference type="OrthoDB" id="410267at2759"/>
<feature type="transmembrane region" description="Helical" evidence="5">
    <location>
        <begin position="152"/>
        <end position="171"/>
    </location>
</feature>
<keyword evidence="3 5" id="KW-1133">Transmembrane helix</keyword>
<comment type="subcellular location">
    <subcellularLocation>
        <location evidence="1">Endomembrane system</location>
        <topology evidence="1">Multi-pass membrane protein</topology>
    </subcellularLocation>
</comment>
<dbReference type="InterPro" id="IPR006838">
    <property type="entry name" value="ADTRP_AIG1"/>
</dbReference>